<name>A0AAV7N1N1_PLEWA</name>
<evidence type="ECO:0000313" key="2">
    <source>
        <dbReference type="EMBL" id="KAJ1109297.1"/>
    </source>
</evidence>
<gene>
    <name evidence="2" type="ORF">NDU88_006659</name>
</gene>
<protein>
    <submittedName>
        <fullName evidence="2">Uncharacterized protein</fullName>
    </submittedName>
</protein>
<dbReference type="EMBL" id="JANPWB010000013">
    <property type="protein sequence ID" value="KAJ1109297.1"/>
    <property type="molecule type" value="Genomic_DNA"/>
</dbReference>
<feature type="region of interest" description="Disordered" evidence="1">
    <location>
        <begin position="1"/>
        <end position="52"/>
    </location>
</feature>
<accession>A0AAV7N1N1</accession>
<feature type="compositionally biased region" description="Basic and acidic residues" evidence="1">
    <location>
        <begin position="38"/>
        <end position="50"/>
    </location>
</feature>
<dbReference type="AlphaFoldDB" id="A0AAV7N1N1"/>
<organism evidence="2 3">
    <name type="scientific">Pleurodeles waltl</name>
    <name type="common">Iberian ribbed newt</name>
    <dbReference type="NCBI Taxonomy" id="8319"/>
    <lineage>
        <taxon>Eukaryota</taxon>
        <taxon>Metazoa</taxon>
        <taxon>Chordata</taxon>
        <taxon>Craniata</taxon>
        <taxon>Vertebrata</taxon>
        <taxon>Euteleostomi</taxon>
        <taxon>Amphibia</taxon>
        <taxon>Batrachia</taxon>
        <taxon>Caudata</taxon>
        <taxon>Salamandroidea</taxon>
        <taxon>Salamandridae</taxon>
        <taxon>Pleurodelinae</taxon>
        <taxon>Pleurodeles</taxon>
    </lineage>
</organism>
<evidence type="ECO:0000256" key="1">
    <source>
        <dbReference type="SAM" id="MobiDB-lite"/>
    </source>
</evidence>
<evidence type="ECO:0000313" key="3">
    <source>
        <dbReference type="Proteomes" id="UP001066276"/>
    </source>
</evidence>
<comment type="caution">
    <text evidence="2">The sequence shown here is derived from an EMBL/GenBank/DDBJ whole genome shotgun (WGS) entry which is preliminary data.</text>
</comment>
<keyword evidence="3" id="KW-1185">Reference proteome</keyword>
<feature type="region of interest" description="Disordered" evidence="1">
    <location>
        <begin position="74"/>
        <end position="97"/>
    </location>
</feature>
<proteinExistence type="predicted"/>
<reference evidence="2" key="1">
    <citation type="journal article" date="2022" name="bioRxiv">
        <title>Sequencing and chromosome-scale assembly of the giantPleurodeles waltlgenome.</title>
        <authorList>
            <person name="Brown T."/>
            <person name="Elewa A."/>
            <person name="Iarovenko S."/>
            <person name="Subramanian E."/>
            <person name="Araus A.J."/>
            <person name="Petzold A."/>
            <person name="Susuki M."/>
            <person name="Suzuki K.-i.T."/>
            <person name="Hayashi T."/>
            <person name="Toyoda A."/>
            <person name="Oliveira C."/>
            <person name="Osipova E."/>
            <person name="Leigh N.D."/>
            <person name="Simon A."/>
            <person name="Yun M.H."/>
        </authorList>
    </citation>
    <scope>NUCLEOTIDE SEQUENCE</scope>
    <source>
        <strain evidence="2">20211129_DDA</strain>
        <tissue evidence="2">Liver</tissue>
    </source>
</reference>
<sequence length="248" mass="26126">MTHCSMLGGRVFNPAREPPQSLQSCTGAPPGGPQQGGREQRGSAQEEARARSLWHPLLSTALTWAGPGAFNLRQARPRSSREAPGQHPRVPGPPGVLATQLSSVARIAGSGSSRSLFIYFRSRALRKAQQRSDPSSGRAPPDLARLPPMVPQSFFLVLRGGTPPQAAPTRRRAPPPPEAALAVCPFSRLRAFADTLEPSLSPLAFTTSRGAAAGQSRSTGAVASSVVRVSPVSAVAVRHLGPQRLYAV</sequence>
<dbReference type="Proteomes" id="UP001066276">
    <property type="component" value="Chromosome 9"/>
</dbReference>